<dbReference type="OrthoDB" id="9850418at2"/>
<keyword evidence="3" id="KW-1185">Reference proteome</keyword>
<comment type="caution">
    <text evidence="2">The sequence shown here is derived from an EMBL/GenBank/DDBJ whole genome shotgun (WGS) entry which is preliminary data.</text>
</comment>
<feature type="chain" id="PRO_5012208744" evidence="1">
    <location>
        <begin position="26"/>
        <end position="68"/>
    </location>
</feature>
<evidence type="ECO:0000313" key="3">
    <source>
        <dbReference type="Proteomes" id="UP000186268"/>
    </source>
</evidence>
<evidence type="ECO:0000313" key="2">
    <source>
        <dbReference type="EMBL" id="OKP02052.1"/>
    </source>
</evidence>
<reference evidence="2 3" key="1">
    <citation type="submission" date="2016-09" db="EMBL/GenBank/DDBJ databases">
        <title>Xenorhabdus thuongxuanensis sp. nov. and Xenorhabdus eapokensis sp. nov., isolated from Steinernema species.</title>
        <authorList>
            <person name="Kaempfer P."/>
            <person name="Tobias N.J."/>
            <person name="Phan Ke L."/>
            <person name="Bode H.B."/>
            <person name="Glaeser S.P."/>
        </authorList>
    </citation>
    <scope>NUCLEOTIDE SEQUENCE [LARGE SCALE GENOMIC DNA]</scope>
    <source>
        <strain evidence="2 3">DL20</strain>
    </source>
</reference>
<name>A0A1Q5TPB5_9GAMM</name>
<dbReference type="AlphaFoldDB" id="A0A1Q5TPB5"/>
<organism evidence="2 3">
    <name type="scientific">Xenorhabdus eapokensis</name>
    <dbReference type="NCBI Taxonomy" id="1873482"/>
    <lineage>
        <taxon>Bacteria</taxon>
        <taxon>Pseudomonadati</taxon>
        <taxon>Pseudomonadota</taxon>
        <taxon>Gammaproteobacteria</taxon>
        <taxon>Enterobacterales</taxon>
        <taxon>Morganellaceae</taxon>
        <taxon>Xenorhabdus</taxon>
    </lineage>
</organism>
<evidence type="ECO:0000256" key="1">
    <source>
        <dbReference type="SAM" id="SignalP"/>
    </source>
</evidence>
<keyword evidence="1" id="KW-0732">Signal</keyword>
<dbReference type="EMBL" id="MKGQ01000018">
    <property type="protein sequence ID" value="OKP02052.1"/>
    <property type="molecule type" value="Genomic_DNA"/>
</dbReference>
<protein>
    <submittedName>
        <fullName evidence="2">Uncharacterized protein</fullName>
    </submittedName>
</protein>
<accession>A0A1Q5TPB5</accession>
<dbReference type="Proteomes" id="UP000186268">
    <property type="component" value="Unassembled WGS sequence"/>
</dbReference>
<sequence>MKRIILALSITLAIFSSFGVGIANAQEANIGFLNPNIIYAYACEGNTDCMKNCAAKLWWSFFLLGLCI</sequence>
<dbReference type="RefSeq" id="WP_074024151.1">
    <property type="nucleotide sequence ID" value="NZ_CAWNAG010000090.1"/>
</dbReference>
<feature type="signal peptide" evidence="1">
    <location>
        <begin position="1"/>
        <end position="25"/>
    </location>
</feature>
<proteinExistence type="predicted"/>
<gene>
    <name evidence="2" type="ORF">Xedl_02556</name>
</gene>